<dbReference type="Pfam" id="PF16676">
    <property type="entry name" value="FOXO-TAD"/>
    <property type="match status" value="1"/>
</dbReference>
<keyword evidence="9 12" id="KW-0539">Nucleus</keyword>
<evidence type="ECO:0000256" key="11">
    <source>
        <dbReference type="ARBA" id="ARBA00038846"/>
    </source>
</evidence>
<feature type="compositionally biased region" description="Polar residues" evidence="13">
    <location>
        <begin position="207"/>
        <end position="226"/>
    </location>
</feature>
<evidence type="ECO:0000256" key="12">
    <source>
        <dbReference type="PROSITE-ProRule" id="PRU00089"/>
    </source>
</evidence>
<organism evidence="15 16">
    <name type="scientific">Daphnia galeata</name>
    <dbReference type="NCBI Taxonomy" id="27404"/>
    <lineage>
        <taxon>Eukaryota</taxon>
        <taxon>Metazoa</taxon>
        <taxon>Ecdysozoa</taxon>
        <taxon>Arthropoda</taxon>
        <taxon>Crustacea</taxon>
        <taxon>Branchiopoda</taxon>
        <taxon>Diplostraca</taxon>
        <taxon>Cladocera</taxon>
        <taxon>Anomopoda</taxon>
        <taxon>Daphniidae</taxon>
        <taxon>Daphnia</taxon>
    </lineage>
</organism>
<feature type="compositionally biased region" description="Low complexity" evidence="13">
    <location>
        <begin position="227"/>
        <end position="284"/>
    </location>
</feature>
<comment type="caution">
    <text evidence="15">The sequence shown here is derived from an EMBL/GenBank/DDBJ whole genome shotgun (WGS) entry which is preliminary data.</text>
</comment>
<evidence type="ECO:0000256" key="5">
    <source>
        <dbReference type="ARBA" id="ARBA00023015"/>
    </source>
</evidence>
<keyword evidence="6 12" id="KW-0238">DNA-binding</keyword>
<feature type="region of interest" description="Disordered" evidence="13">
    <location>
        <begin position="531"/>
        <end position="550"/>
    </location>
</feature>
<dbReference type="GO" id="GO:0005634">
    <property type="term" value="C:nucleus"/>
    <property type="evidence" value="ECO:0007669"/>
    <property type="project" value="UniProtKB-SubCell"/>
</dbReference>
<dbReference type="AlphaFoldDB" id="A0A8J2RNT0"/>
<dbReference type="InterPro" id="IPR001766">
    <property type="entry name" value="Fork_head_dom"/>
</dbReference>
<dbReference type="Pfam" id="PF00250">
    <property type="entry name" value="Forkhead"/>
    <property type="match status" value="1"/>
</dbReference>
<evidence type="ECO:0000256" key="2">
    <source>
        <dbReference type="ARBA" id="ARBA00004496"/>
    </source>
</evidence>
<dbReference type="GO" id="GO:0000981">
    <property type="term" value="F:DNA-binding transcription factor activity, RNA polymerase II-specific"/>
    <property type="evidence" value="ECO:0007669"/>
    <property type="project" value="TreeGrafter"/>
</dbReference>
<evidence type="ECO:0000256" key="10">
    <source>
        <dbReference type="ARBA" id="ARBA00023306"/>
    </source>
</evidence>
<comment type="subcellular location">
    <subcellularLocation>
        <location evidence="2">Cytoplasm</location>
    </subcellularLocation>
    <subcellularLocation>
        <location evidence="1 12">Nucleus</location>
    </subcellularLocation>
</comment>
<keyword evidence="5" id="KW-0805">Transcription regulation</keyword>
<dbReference type="Gene3D" id="1.10.10.10">
    <property type="entry name" value="Winged helix-like DNA-binding domain superfamily/Winged helix DNA-binding domain"/>
    <property type="match status" value="1"/>
</dbReference>
<dbReference type="InterPro" id="IPR032067">
    <property type="entry name" value="FOXO-TAD"/>
</dbReference>
<feature type="region of interest" description="Disordered" evidence="13">
    <location>
        <begin position="388"/>
        <end position="416"/>
    </location>
</feature>
<dbReference type="Proteomes" id="UP000789390">
    <property type="component" value="Unassembled WGS sequence"/>
</dbReference>
<dbReference type="PANTHER" id="PTHR45767:SF2">
    <property type="entry name" value="FORKHEAD BOX PROTEIN O"/>
    <property type="match status" value="1"/>
</dbReference>
<evidence type="ECO:0000256" key="3">
    <source>
        <dbReference type="ARBA" id="ARBA00022473"/>
    </source>
</evidence>
<feature type="domain" description="Fork-head" evidence="14">
    <location>
        <begin position="7"/>
        <end position="49"/>
    </location>
</feature>
<dbReference type="EMBL" id="CAKKLH010000026">
    <property type="protein sequence ID" value="CAH0099900.1"/>
    <property type="molecule type" value="Genomic_DNA"/>
</dbReference>
<dbReference type="InterPro" id="IPR036390">
    <property type="entry name" value="WH_DNA-bd_sf"/>
</dbReference>
<dbReference type="OrthoDB" id="5954824at2759"/>
<evidence type="ECO:0000313" key="16">
    <source>
        <dbReference type="Proteomes" id="UP000789390"/>
    </source>
</evidence>
<dbReference type="GO" id="GO:0005737">
    <property type="term" value="C:cytoplasm"/>
    <property type="evidence" value="ECO:0007669"/>
    <property type="project" value="UniProtKB-SubCell"/>
</dbReference>
<keyword evidence="7" id="KW-0010">Activator</keyword>
<keyword evidence="10" id="KW-0131">Cell cycle</keyword>
<evidence type="ECO:0000256" key="9">
    <source>
        <dbReference type="ARBA" id="ARBA00023242"/>
    </source>
</evidence>
<dbReference type="PANTHER" id="PTHR45767">
    <property type="entry name" value="FORKHEAD BOX PROTEIN O"/>
    <property type="match status" value="1"/>
</dbReference>
<gene>
    <name evidence="15" type="ORF">DGAL_LOCUS2058</name>
</gene>
<keyword evidence="3" id="KW-0217">Developmental protein</keyword>
<feature type="compositionally biased region" description="Low complexity" evidence="13">
    <location>
        <begin position="309"/>
        <end position="320"/>
    </location>
</feature>
<reference evidence="15" key="1">
    <citation type="submission" date="2021-11" db="EMBL/GenBank/DDBJ databases">
        <authorList>
            <person name="Schell T."/>
        </authorList>
    </citation>
    <scope>NUCLEOTIDE SEQUENCE</scope>
    <source>
        <strain evidence="15">M5</strain>
    </source>
</reference>
<evidence type="ECO:0000256" key="7">
    <source>
        <dbReference type="ARBA" id="ARBA00023159"/>
    </source>
</evidence>
<evidence type="ECO:0000313" key="15">
    <source>
        <dbReference type="EMBL" id="CAH0099900.1"/>
    </source>
</evidence>
<accession>A0A8J2RNT0</accession>
<keyword evidence="8" id="KW-0804">Transcription</keyword>
<dbReference type="SUPFAM" id="SSF46785">
    <property type="entry name" value="Winged helix' DNA-binding domain"/>
    <property type="match status" value="1"/>
</dbReference>
<evidence type="ECO:0000256" key="4">
    <source>
        <dbReference type="ARBA" id="ARBA00022490"/>
    </source>
</evidence>
<feature type="region of interest" description="Disordered" evidence="13">
    <location>
        <begin position="196"/>
        <end position="320"/>
    </location>
</feature>
<name>A0A8J2RNT0_9CRUS</name>
<dbReference type="SMART" id="SM00339">
    <property type="entry name" value="FH"/>
    <property type="match status" value="1"/>
</dbReference>
<evidence type="ECO:0000256" key="13">
    <source>
        <dbReference type="SAM" id="MobiDB-lite"/>
    </source>
</evidence>
<dbReference type="InterPro" id="IPR036388">
    <property type="entry name" value="WH-like_DNA-bd_sf"/>
</dbReference>
<feature type="DNA-binding region" description="Fork-head" evidence="12">
    <location>
        <begin position="7"/>
        <end position="49"/>
    </location>
</feature>
<keyword evidence="16" id="KW-1185">Reference proteome</keyword>
<keyword evidence="4" id="KW-0963">Cytoplasm</keyword>
<evidence type="ECO:0000256" key="1">
    <source>
        <dbReference type="ARBA" id="ARBA00004123"/>
    </source>
</evidence>
<evidence type="ECO:0000259" key="14">
    <source>
        <dbReference type="PROSITE" id="PS50039"/>
    </source>
</evidence>
<feature type="compositionally biased region" description="Polar residues" evidence="13">
    <location>
        <begin position="148"/>
        <end position="173"/>
    </location>
</feature>
<feature type="compositionally biased region" description="Basic residues" evidence="13">
    <location>
        <begin position="98"/>
        <end position="109"/>
    </location>
</feature>
<comment type="subunit">
    <text evidence="11">Interacts with melt.</text>
</comment>
<feature type="region of interest" description="Disordered" evidence="13">
    <location>
        <begin position="32"/>
        <end position="178"/>
    </location>
</feature>
<proteinExistence type="predicted"/>
<feature type="compositionally biased region" description="Polar residues" evidence="13">
    <location>
        <begin position="77"/>
        <end position="86"/>
    </location>
</feature>
<evidence type="ECO:0000256" key="6">
    <source>
        <dbReference type="ARBA" id="ARBA00023125"/>
    </source>
</evidence>
<dbReference type="GO" id="GO:0000978">
    <property type="term" value="F:RNA polymerase II cis-regulatory region sequence-specific DNA binding"/>
    <property type="evidence" value="ECO:0007669"/>
    <property type="project" value="TreeGrafter"/>
</dbReference>
<evidence type="ECO:0000256" key="8">
    <source>
        <dbReference type="ARBA" id="ARBA00023163"/>
    </source>
</evidence>
<sequence length="570" mass="61111">MSVQKSNSIRHNLSLHNRFMRVQNEGTGKSSWWMINPDAKPGKSARRRATSMETSKYEKKRGRVKKKVEALRAGLMTTPSPSSSVSEGLDMFPESPHLHHPLSHSHGGHPHYQLQQLSPGDFRPRASSNASSIGRLSPIPAVPESEVQDSPWSPQDYPSSSDVYGQPGGNTSDRFYDPDQLVDNISESMKIRENGFLAPSSSSKSSIGTNGPTNIQHKRQQQSPSTSSGNNSNSNGYGLCHPPSYASPYSSQPPQHDYHSLGGSSSSSSSTSSVRTVSSGLGRSPKIINGPNDAPNAPPPYSVATLQGLSPSHNLHSLSPPLLLDHQQQKHHNSCSSGLTNVGYGGSNGGLPVLGRFCSSSQSGLVNLASTNNCNAIGSGSGLLRAALAQGGNSSSSHSPSPPEHIRHETETTPTPSQVMSHLMGVLNNNGVVSGLMPNDLDLNLDSLQGGFEDCNVDEVIKHELSMDGSLDFNFSQHQQLMQQQQQQQQQYQLGLQQQHHHHYLQQHHLNHHQTQPTVNSADFNNIGHFGTSSSSVPAPGGTLSSSVVSSQPPPLCSLAALAPGRSWVR</sequence>
<protein>
    <recommendedName>
        <fullName evidence="14">Fork-head domain-containing protein</fullName>
    </recommendedName>
</protein>
<dbReference type="PROSITE" id="PS50039">
    <property type="entry name" value="FORK_HEAD_3"/>
    <property type="match status" value="1"/>
</dbReference>